<evidence type="ECO:0000313" key="1">
    <source>
        <dbReference type="EMBL" id="KAK8480846.1"/>
    </source>
</evidence>
<accession>A0ABR1ZJZ7</accession>
<dbReference type="InterPro" id="IPR016024">
    <property type="entry name" value="ARM-type_fold"/>
</dbReference>
<comment type="caution">
    <text evidence="1">The sequence shown here is derived from an EMBL/GenBank/DDBJ whole genome shotgun (WGS) entry which is preliminary data.</text>
</comment>
<protein>
    <recommendedName>
        <fullName evidence="3">ARM repeat superfamily protein</fullName>
    </recommendedName>
</protein>
<organism evidence="1 2">
    <name type="scientific">Hibiscus sabdariffa</name>
    <name type="common">roselle</name>
    <dbReference type="NCBI Taxonomy" id="183260"/>
    <lineage>
        <taxon>Eukaryota</taxon>
        <taxon>Viridiplantae</taxon>
        <taxon>Streptophyta</taxon>
        <taxon>Embryophyta</taxon>
        <taxon>Tracheophyta</taxon>
        <taxon>Spermatophyta</taxon>
        <taxon>Magnoliopsida</taxon>
        <taxon>eudicotyledons</taxon>
        <taxon>Gunneridae</taxon>
        <taxon>Pentapetalae</taxon>
        <taxon>rosids</taxon>
        <taxon>malvids</taxon>
        <taxon>Malvales</taxon>
        <taxon>Malvaceae</taxon>
        <taxon>Malvoideae</taxon>
        <taxon>Hibiscus</taxon>
    </lineage>
</organism>
<dbReference type="EMBL" id="JBBPBM010001975">
    <property type="protein sequence ID" value="KAK8480846.1"/>
    <property type="molecule type" value="Genomic_DNA"/>
</dbReference>
<dbReference type="Pfam" id="PF21052">
    <property type="entry name" value="EFR3_ARM"/>
    <property type="match status" value="1"/>
</dbReference>
<reference evidence="1 2" key="1">
    <citation type="journal article" date="2024" name="G3 (Bethesda)">
        <title>Genome assembly of Hibiscus sabdariffa L. provides insights into metabolisms of medicinal natural products.</title>
        <authorList>
            <person name="Kim T."/>
        </authorList>
    </citation>
    <scope>NUCLEOTIDE SEQUENCE [LARGE SCALE GENOMIC DNA]</scope>
    <source>
        <strain evidence="1">TK-2024</strain>
        <tissue evidence="1">Old leaves</tissue>
    </source>
</reference>
<dbReference type="PANTHER" id="PTHR46087">
    <property type="entry name" value="PUTATIVE, EXPRESSED-RELATED"/>
    <property type="match status" value="1"/>
</dbReference>
<keyword evidence="2" id="KW-1185">Reference proteome</keyword>
<evidence type="ECO:0008006" key="3">
    <source>
        <dbReference type="Google" id="ProtNLM"/>
    </source>
</evidence>
<dbReference type="InterPro" id="IPR049152">
    <property type="entry name" value="EFR3-like_ARM"/>
</dbReference>
<proteinExistence type="predicted"/>
<dbReference type="Proteomes" id="UP001472677">
    <property type="component" value="Unassembled WGS sequence"/>
</dbReference>
<feature type="non-terminal residue" evidence="1">
    <location>
        <position position="309"/>
    </location>
</feature>
<gene>
    <name evidence="1" type="ORF">V6N12_032744</name>
</gene>
<dbReference type="PANTHER" id="PTHR46087:SF7">
    <property type="entry name" value="CYCLIN-LIKE PROTEIN"/>
    <property type="match status" value="1"/>
</dbReference>
<sequence length="309" mass="35384">MGMISRGVMPVCGSLCFFCPALSTRSRHPVKRYKKFLADIFPRSLDEQPNERMIGKLCEYASKNPLRIPKITSSLEQKFYKDLRTEQFHSVKVIMLVYKKLIISCKDQMPLFASSFLTIIQVLLDQTRMDDTRILGCQALSVFVNNQRDGTYMFNLDGLIPKLCLLAQEMGEDGRAHHLRSAGLQTLSSVVWFMGEFSHVSAEFDNVVSAVLENYRGLETSDDNINDRQDTQDSSVKDNYSSTDAITTLSWRSIVTENGEFNVPVEEAENPKFWSRVCLHNMANLAKEATTVRRVLESLFRFFDNEELW</sequence>
<evidence type="ECO:0000313" key="2">
    <source>
        <dbReference type="Proteomes" id="UP001472677"/>
    </source>
</evidence>
<name>A0ABR1ZJZ7_9ROSI</name>
<dbReference type="InterPro" id="IPR055296">
    <property type="entry name" value="SRL2-like"/>
</dbReference>
<dbReference type="SUPFAM" id="SSF48371">
    <property type="entry name" value="ARM repeat"/>
    <property type="match status" value="1"/>
</dbReference>